<evidence type="ECO:0008006" key="4">
    <source>
        <dbReference type="Google" id="ProtNLM"/>
    </source>
</evidence>
<dbReference type="EMBL" id="BAABFA010000009">
    <property type="protein sequence ID" value="GAA4464058.1"/>
    <property type="molecule type" value="Genomic_DNA"/>
</dbReference>
<keyword evidence="1" id="KW-1133">Transmembrane helix</keyword>
<comment type="caution">
    <text evidence="2">The sequence shown here is derived from an EMBL/GenBank/DDBJ whole genome shotgun (WGS) entry which is preliminary data.</text>
</comment>
<evidence type="ECO:0000313" key="2">
    <source>
        <dbReference type="EMBL" id="GAA4464058.1"/>
    </source>
</evidence>
<accession>A0ABP8NDD6</accession>
<evidence type="ECO:0000256" key="1">
    <source>
        <dbReference type="SAM" id="Phobius"/>
    </source>
</evidence>
<dbReference type="Proteomes" id="UP001500067">
    <property type="component" value="Unassembled WGS sequence"/>
</dbReference>
<gene>
    <name evidence="2" type="ORF">GCM10023093_13670</name>
</gene>
<protein>
    <recommendedName>
        <fullName evidence="4">SMODS-associated and fused to various effectors domain-containing protein</fullName>
    </recommendedName>
</protein>
<sequence length="313" mass="36565">MRWKEFQHFFASGFPYIVLIIGFVFLVLGNLHWIKSTRINDLVIKLGELGLGAGIFTFMMKSFQYTNVFKEELIKVISTTQYLANRKDLSDYWAKVSRVLFEDKFPDISHRLLEDIRKFYLPTNSIMYYEGTEHTIEILLDNELTGECRLKRKFKLKAIPEHSNCEHFYTFGISIPAAYIGAATFATKVYVNGQIKLETALRQKEDFVAKDGNFGKEFSVELFGEQEYDIKREEEVSYNIYNDNILFFQSNKILKGLTVNLHYPKDKLTIEFKKCGTLAKYNSDENITANSARFVYDGLIYPEQGYYINIRKK</sequence>
<reference evidence="3" key="1">
    <citation type="journal article" date="2019" name="Int. J. Syst. Evol. Microbiol.">
        <title>The Global Catalogue of Microorganisms (GCM) 10K type strain sequencing project: providing services to taxonomists for standard genome sequencing and annotation.</title>
        <authorList>
            <consortium name="The Broad Institute Genomics Platform"/>
            <consortium name="The Broad Institute Genome Sequencing Center for Infectious Disease"/>
            <person name="Wu L."/>
            <person name="Ma J."/>
        </authorList>
    </citation>
    <scope>NUCLEOTIDE SEQUENCE [LARGE SCALE GENOMIC DNA]</scope>
    <source>
        <strain evidence="3">JCM 32105</strain>
    </source>
</reference>
<keyword evidence="1" id="KW-0812">Transmembrane</keyword>
<feature type="transmembrane region" description="Helical" evidence="1">
    <location>
        <begin position="6"/>
        <end position="30"/>
    </location>
</feature>
<keyword evidence="3" id="KW-1185">Reference proteome</keyword>
<proteinExistence type="predicted"/>
<evidence type="ECO:0000313" key="3">
    <source>
        <dbReference type="Proteomes" id="UP001500067"/>
    </source>
</evidence>
<keyword evidence="1" id="KW-0472">Membrane</keyword>
<name>A0ABP8NDD6_9BACT</name>
<organism evidence="2 3">
    <name type="scientific">Nemorincola caseinilytica</name>
    <dbReference type="NCBI Taxonomy" id="2054315"/>
    <lineage>
        <taxon>Bacteria</taxon>
        <taxon>Pseudomonadati</taxon>
        <taxon>Bacteroidota</taxon>
        <taxon>Chitinophagia</taxon>
        <taxon>Chitinophagales</taxon>
        <taxon>Chitinophagaceae</taxon>
        <taxon>Nemorincola</taxon>
    </lineage>
</organism>